<gene>
    <name evidence="1" type="ORF">ABID14_001147</name>
</gene>
<proteinExistence type="predicted"/>
<organism evidence="1 2">
    <name type="scientific">Peptoniphilus olsenii</name>
    <dbReference type="NCBI Taxonomy" id="411570"/>
    <lineage>
        <taxon>Bacteria</taxon>
        <taxon>Bacillati</taxon>
        <taxon>Bacillota</taxon>
        <taxon>Tissierellia</taxon>
        <taxon>Tissierellales</taxon>
        <taxon>Peptoniphilaceae</taxon>
        <taxon>Peptoniphilus</taxon>
    </lineage>
</organism>
<reference evidence="1 2" key="1">
    <citation type="submission" date="2024-06" db="EMBL/GenBank/DDBJ databases">
        <title>Genomic Encyclopedia of Type Strains, Phase IV (KMG-IV): sequencing the most valuable type-strain genomes for metagenomic binning, comparative biology and taxonomic classification.</title>
        <authorList>
            <person name="Goeker M."/>
        </authorList>
    </citation>
    <scope>NUCLEOTIDE SEQUENCE [LARGE SCALE GENOMIC DNA]</scope>
    <source>
        <strain evidence="1 2">DSM 21460</strain>
    </source>
</reference>
<comment type="caution">
    <text evidence="1">The sequence shown here is derived from an EMBL/GenBank/DDBJ whole genome shotgun (WGS) entry which is preliminary data.</text>
</comment>
<dbReference type="RefSeq" id="WP_354368043.1">
    <property type="nucleotide sequence ID" value="NZ_JBEPMA010000005.1"/>
</dbReference>
<dbReference type="Proteomes" id="UP001549162">
    <property type="component" value="Unassembled WGS sequence"/>
</dbReference>
<evidence type="ECO:0000313" key="2">
    <source>
        <dbReference type="Proteomes" id="UP001549162"/>
    </source>
</evidence>
<protein>
    <submittedName>
        <fullName evidence="1">Uncharacterized protein</fullName>
    </submittedName>
</protein>
<evidence type="ECO:0000313" key="1">
    <source>
        <dbReference type="EMBL" id="MET3617516.1"/>
    </source>
</evidence>
<dbReference type="EMBL" id="JBEPMA010000005">
    <property type="protein sequence ID" value="MET3617516.1"/>
    <property type="molecule type" value="Genomic_DNA"/>
</dbReference>
<sequence length="120" mass="14131">MKKVIFDTNPLGSFQLSCAVYELYYKKKFNKEIFFYTRQDGKYIRINSKEKRKNLANRCITQVDLGKSVDEIPFDSTIRVAPFSEEYEDDKLLIDIVEKLGEDANWKESKIKVVELTECE</sequence>
<accession>A0ABV2JB89</accession>
<keyword evidence="2" id="KW-1185">Reference proteome</keyword>
<name>A0ABV2JB89_9FIRM</name>